<dbReference type="OrthoDB" id="5811677at2759"/>
<reference evidence="2" key="1">
    <citation type="submission" date="2017-10" db="EMBL/GenBank/DDBJ databases">
        <title>Rapid genome shrinkage in a self-fertile nematode reveals novel sperm competition proteins.</title>
        <authorList>
            <person name="Yin D."/>
            <person name="Schwarz E.M."/>
            <person name="Thomas C.G."/>
            <person name="Felde R.L."/>
            <person name="Korf I.F."/>
            <person name="Cutter A.D."/>
            <person name="Schartner C.M."/>
            <person name="Ralston E.J."/>
            <person name="Meyer B.J."/>
            <person name="Haag E.S."/>
        </authorList>
    </citation>
    <scope>NUCLEOTIDE SEQUENCE [LARGE SCALE GENOMIC DNA]</scope>
    <source>
        <strain evidence="2">JU1422</strain>
    </source>
</reference>
<protein>
    <submittedName>
        <fullName evidence="1">Uncharacterized protein</fullName>
    </submittedName>
</protein>
<sequence length="123" mass="14505">MLKYLEKSQKFGILITLRDVATLLESPMTSENTVRIQYKKRKIKIVKIENFGVSENFKNSRNSDGSPILILLEKGNSEDLKIQNLDENRKFVMEIEENFEKNGEERILDKLDFIRETLMDCRF</sequence>
<dbReference type="STRING" id="1611254.A0A2G5TTH0"/>
<evidence type="ECO:0000313" key="2">
    <source>
        <dbReference type="Proteomes" id="UP000230233"/>
    </source>
</evidence>
<evidence type="ECO:0000313" key="1">
    <source>
        <dbReference type="EMBL" id="PIC30391.1"/>
    </source>
</evidence>
<gene>
    <name evidence="1" type="primary">Cnig_chr_V.g21643</name>
    <name evidence="1" type="ORF">B9Z55_021643</name>
</gene>
<dbReference type="AlphaFoldDB" id="A0A2G5TTH0"/>
<keyword evidence="2" id="KW-1185">Reference proteome</keyword>
<comment type="caution">
    <text evidence="1">The sequence shown here is derived from an EMBL/GenBank/DDBJ whole genome shotgun (WGS) entry which is preliminary data.</text>
</comment>
<accession>A0A2G5TTH0</accession>
<dbReference type="EMBL" id="PDUG01000005">
    <property type="protein sequence ID" value="PIC30391.1"/>
    <property type="molecule type" value="Genomic_DNA"/>
</dbReference>
<proteinExistence type="predicted"/>
<dbReference type="Proteomes" id="UP000230233">
    <property type="component" value="Chromosome V"/>
</dbReference>
<name>A0A2G5TTH0_9PELO</name>
<organism evidence="1 2">
    <name type="scientific">Caenorhabditis nigoni</name>
    <dbReference type="NCBI Taxonomy" id="1611254"/>
    <lineage>
        <taxon>Eukaryota</taxon>
        <taxon>Metazoa</taxon>
        <taxon>Ecdysozoa</taxon>
        <taxon>Nematoda</taxon>
        <taxon>Chromadorea</taxon>
        <taxon>Rhabditida</taxon>
        <taxon>Rhabditina</taxon>
        <taxon>Rhabditomorpha</taxon>
        <taxon>Rhabditoidea</taxon>
        <taxon>Rhabditidae</taxon>
        <taxon>Peloderinae</taxon>
        <taxon>Caenorhabditis</taxon>
    </lineage>
</organism>